<dbReference type="Gene3D" id="3.40.50.1820">
    <property type="entry name" value="alpha/beta hydrolase"/>
    <property type="match status" value="1"/>
</dbReference>
<dbReference type="InterPro" id="IPR013094">
    <property type="entry name" value="AB_hydrolase_3"/>
</dbReference>
<accession>A0AAD4KZK0</accession>
<dbReference type="Pfam" id="PF07859">
    <property type="entry name" value="Abhydrolase_3"/>
    <property type="match status" value="1"/>
</dbReference>
<evidence type="ECO:0000259" key="2">
    <source>
        <dbReference type="Pfam" id="PF07859"/>
    </source>
</evidence>
<gene>
    <name evidence="3" type="ORF">BGW36DRAFT_392565</name>
</gene>
<dbReference type="AlphaFoldDB" id="A0AAD4KZK0"/>
<dbReference type="Proteomes" id="UP001201262">
    <property type="component" value="Unassembled WGS sequence"/>
</dbReference>
<dbReference type="SUPFAM" id="SSF53474">
    <property type="entry name" value="alpha/beta-Hydrolases"/>
    <property type="match status" value="1"/>
</dbReference>
<protein>
    <submittedName>
        <fullName evidence="3">Esterase</fullName>
    </submittedName>
</protein>
<dbReference type="GO" id="GO:0016787">
    <property type="term" value="F:hydrolase activity"/>
    <property type="evidence" value="ECO:0007669"/>
    <property type="project" value="UniProtKB-KW"/>
</dbReference>
<reference evidence="3" key="1">
    <citation type="submission" date="2021-12" db="EMBL/GenBank/DDBJ databases">
        <title>Convergent genome expansion in fungi linked to evolution of root-endophyte symbiosis.</title>
        <authorList>
            <consortium name="DOE Joint Genome Institute"/>
            <person name="Ke Y.-H."/>
            <person name="Bonito G."/>
            <person name="Liao H.-L."/>
            <person name="Looney B."/>
            <person name="Rojas-Flechas A."/>
            <person name="Nash J."/>
            <person name="Hameed K."/>
            <person name="Schadt C."/>
            <person name="Martin F."/>
            <person name="Crous P.W."/>
            <person name="Miettinen O."/>
            <person name="Magnuson J.K."/>
            <person name="Labbe J."/>
            <person name="Jacobson D."/>
            <person name="Doktycz M.J."/>
            <person name="Veneault-Fourrey C."/>
            <person name="Kuo A."/>
            <person name="Mondo S."/>
            <person name="Calhoun S."/>
            <person name="Riley R."/>
            <person name="Ohm R."/>
            <person name="LaButti K."/>
            <person name="Andreopoulos B."/>
            <person name="Pangilinan J."/>
            <person name="Nolan M."/>
            <person name="Tritt A."/>
            <person name="Clum A."/>
            <person name="Lipzen A."/>
            <person name="Daum C."/>
            <person name="Barry K."/>
            <person name="Grigoriev I.V."/>
            <person name="Vilgalys R."/>
        </authorList>
    </citation>
    <scope>NUCLEOTIDE SEQUENCE</scope>
    <source>
        <strain evidence="3">PMI_201</strain>
    </source>
</reference>
<feature type="domain" description="Alpha/beta hydrolase fold-3" evidence="2">
    <location>
        <begin position="124"/>
        <end position="359"/>
    </location>
</feature>
<name>A0AAD4KZK0_9EURO</name>
<proteinExistence type="predicted"/>
<dbReference type="PANTHER" id="PTHR48081">
    <property type="entry name" value="AB HYDROLASE SUPERFAMILY PROTEIN C4A8.06C"/>
    <property type="match status" value="1"/>
</dbReference>
<dbReference type="InterPro" id="IPR050300">
    <property type="entry name" value="GDXG_lipolytic_enzyme"/>
</dbReference>
<keyword evidence="1" id="KW-0378">Hydrolase</keyword>
<organism evidence="3 4">
    <name type="scientific">Talaromyces proteolyticus</name>
    <dbReference type="NCBI Taxonomy" id="1131652"/>
    <lineage>
        <taxon>Eukaryota</taxon>
        <taxon>Fungi</taxon>
        <taxon>Dikarya</taxon>
        <taxon>Ascomycota</taxon>
        <taxon>Pezizomycotina</taxon>
        <taxon>Eurotiomycetes</taxon>
        <taxon>Eurotiomycetidae</taxon>
        <taxon>Eurotiales</taxon>
        <taxon>Trichocomaceae</taxon>
        <taxon>Talaromyces</taxon>
        <taxon>Talaromyces sect. Bacilispori</taxon>
    </lineage>
</organism>
<dbReference type="InterPro" id="IPR029058">
    <property type="entry name" value="AB_hydrolase_fold"/>
</dbReference>
<comment type="caution">
    <text evidence="3">The sequence shown here is derived from an EMBL/GenBank/DDBJ whole genome shotgun (WGS) entry which is preliminary data.</text>
</comment>
<evidence type="ECO:0000313" key="3">
    <source>
        <dbReference type="EMBL" id="KAH8704793.1"/>
    </source>
</evidence>
<dbReference type="PANTHER" id="PTHR48081:SF8">
    <property type="entry name" value="ALPHA_BETA HYDROLASE FOLD-3 DOMAIN-CONTAINING PROTEIN-RELATED"/>
    <property type="match status" value="1"/>
</dbReference>
<dbReference type="EMBL" id="JAJTJA010000001">
    <property type="protein sequence ID" value="KAH8704793.1"/>
    <property type="molecule type" value="Genomic_DNA"/>
</dbReference>
<dbReference type="RefSeq" id="XP_046077414.1">
    <property type="nucleotide sequence ID" value="XM_046217712.1"/>
</dbReference>
<dbReference type="GeneID" id="70247999"/>
<evidence type="ECO:0000313" key="4">
    <source>
        <dbReference type="Proteomes" id="UP001201262"/>
    </source>
</evidence>
<sequence length="385" mass="43726">MFQPGETQVGNRVLHDLKPLFNVPPLHNSIPPQLAHRFDPVFVDYYNKYNAGRLYFDDVPIHEYRQNPLKYTIAYGRAQGPDIYRITEQKCPVKGGEITVRIFEPAPIFENGNDRKPMKRAAYINFHGGCWLLGGLASDHDFCKFLVDQLSGHMVVFDVDYRLAPEYPFPIPIEDSWAAFCWVRIEKPHFPPKRVRTQKIEEFNIDPDRFVVGGVSAGGHLASVVSHMCRDAAIPLQLQVLCVPICDLHNTFTEDGEFDRENCPYASYKEMEFSAGMTAARMSYCHKYFLGQHRPSLSDEAWKASPILAPNFRDLAAALIFTAEMDPLRDEGEAYAAKMRAAGSEVELVRMTAAPHSFAMLDGILESGKMYNRKVVQTLREKLSQ</sequence>
<keyword evidence="4" id="KW-1185">Reference proteome</keyword>
<evidence type="ECO:0000256" key="1">
    <source>
        <dbReference type="ARBA" id="ARBA00022801"/>
    </source>
</evidence>